<organism evidence="6 7">
    <name type="scientific">Hydra vulgaris</name>
    <name type="common">Hydra</name>
    <name type="synonym">Hydra attenuata</name>
    <dbReference type="NCBI Taxonomy" id="6087"/>
    <lineage>
        <taxon>Eukaryota</taxon>
        <taxon>Metazoa</taxon>
        <taxon>Cnidaria</taxon>
        <taxon>Hydrozoa</taxon>
        <taxon>Hydroidolina</taxon>
        <taxon>Anthoathecata</taxon>
        <taxon>Aplanulata</taxon>
        <taxon>Hydridae</taxon>
        <taxon>Hydra</taxon>
    </lineage>
</organism>
<accession>A0ABM4D4Y1</accession>
<dbReference type="InterPro" id="IPR036236">
    <property type="entry name" value="Znf_C2H2_sf"/>
</dbReference>
<name>A0ABM4D4Y1_HYDVU</name>
<keyword evidence="2 4" id="KW-0863">Zinc-finger</keyword>
<gene>
    <name evidence="7" type="primary">LOC101241519</name>
</gene>
<dbReference type="PANTHER" id="PTHR23235">
    <property type="entry name" value="KRUEPPEL-LIKE TRANSCRIPTION FACTOR"/>
    <property type="match status" value="1"/>
</dbReference>
<keyword evidence="6" id="KW-1185">Reference proteome</keyword>
<keyword evidence="1" id="KW-0479">Metal-binding</keyword>
<dbReference type="SMART" id="SM00355">
    <property type="entry name" value="ZnF_C2H2"/>
    <property type="match status" value="3"/>
</dbReference>
<feature type="domain" description="C2H2-type" evidence="5">
    <location>
        <begin position="207"/>
        <end position="236"/>
    </location>
</feature>
<keyword evidence="3" id="KW-0862">Zinc</keyword>
<protein>
    <submittedName>
        <fullName evidence="7">Krueppel-like factor 6</fullName>
    </submittedName>
</protein>
<sequence>MINHDISEEISFLKNKKNQSCQFNGKKDMVYKDAYTSMTSGENSQNLFKKEAEEEDYHKSTSQIIYPRNYETPPELDPQKCIHCIAAAAARRAVSESKGFTTSISSSQLYASSSRMFPNGTPSMVERQIRPRPPYLNYSSEDLKLTNTRHSTAYSGIVSTQSFMVINPNPVYVIKPPVISSTIPVYSATVKGNCSSVSQRLSKRRTHQCSFNGCDKIYTKSSHLKAHMRTHTGEKPYKCSWEGCTWKFARSDELTRHYRKHTGMRPFKCTRCERSFSRSDHLSLHMKRHAGEAKSLPFDLSNQN</sequence>
<dbReference type="PANTHER" id="PTHR23235:SF120">
    <property type="entry name" value="KRUPPEL-LIKE FACTOR 15"/>
    <property type="match status" value="1"/>
</dbReference>
<dbReference type="Gene3D" id="3.30.160.60">
    <property type="entry name" value="Classic Zinc Finger"/>
    <property type="match status" value="3"/>
</dbReference>
<evidence type="ECO:0000256" key="4">
    <source>
        <dbReference type="PROSITE-ProRule" id="PRU00042"/>
    </source>
</evidence>
<dbReference type="Pfam" id="PF00096">
    <property type="entry name" value="zf-C2H2"/>
    <property type="match status" value="3"/>
</dbReference>
<dbReference type="GeneID" id="101241519"/>
<reference evidence="7" key="1">
    <citation type="submission" date="2025-08" db="UniProtKB">
        <authorList>
            <consortium name="RefSeq"/>
        </authorList>
    </citation>
    <scope>IDENTIFICATION</scope>
</reference>
<dbReference type="RefSeq" id="XP_065669340.1">
    <property type="nucleotide sequence ID" value="XM_065813268.1"/>
</dbReference>
<dbReference type="Proteomes" id="UP001652625">
    <property type="component" value="Chromosome 12"/>
</dbReference>
<dbReference type="SUPFAM" id="SSF57667">
    <property type="entry name" value="beta-beta-alpha zinc fingers"/>
    <property type="match status" value="2"/>
</dbReference>
<evidence type="ECO:0000313" key="6">
    <source>
        <dbReference type="Proteomes" id="UP001652625"/>
    </source>
</evidence>
<proteinExistence type="predicted"/>
<evidence type="ECO:0000259" key="5">
    <source>
        <dbReference type="PROSITE" id="PS50157"/>
    </source>
</evidence>
<evidence type="ECO:0000256" key="2">
    <source>
        <dbReference type="ARBA" id="ARBA00022771"/>
    </source>
</evidence>
<feature type="domain" description="C2H2-type" evidence="5">
    <location>
        <begin position="267"/>
        <end position="294"/>
    </location>
</feature>
<dbReference type="PROSITE" id="PS50157">
    <property type="entry name" value="ZINC_FINGER_C2H2_2"/>
    <property type="match status" value="3"/>
</dbReference>
<evidence type="ECO:0000313" key="7">
    <source>
        <dbReference type="RefSeq" id="XP_065669340.1"/>
    </source>
</evidence>
<dbReference type="PROSITE" id="PS00028">
    <property type="entry name" value="ZINC_FINGER_C2H2_1"/>
    <property type="match status" value="3"/>
</dbReference>
<feature type="domain" description="C2H2-type" evidence="5">
    <location>
        <begin position="237"/>
        <end position="266"/>
    </location>
</feature>
<evidence type="ECO:0000256" key="1">
    <source>
        <dbReference type="ARBA" id="ARBA00022723"/>
    </source>
</evidence>
<evidence type="ECO:0000256" key="3">
    <source>
        <dbReference type="ARBA" id="ARBA00022833"/>
    </source>
</evidence>
<dbReference type="InterPro" id="IPR013087">
    <property type="entry name" value="Znf_C2H2_type"/>
</dbReference>